<dbReference type="EC" id="2.7.7.80" evidence="8"/>
<evidence type="ECO:0000256" key="12">
    <source>
        <dbReference type="ARBA" id="ARBA00078531"/>
    </source>
</evidence>
<evidence type="ECO:0000313" key="14">
    <source>
        <dbReference type="EMBL" id="PZW42603.1"/>
    </source>
</evidence>
<evidence type="ECO:0000256" key="10">
    <source>
        <dbReference type="ARBA" id="ARBA00075110"/>
    </source>
</evidence>
<dbReference type="GO" id="GO:0008146">
    <property type="term" value="F:sulfotransferase activity"/>
    <property type="evidence" value="ECO:0007669"/>
    <property type="project" value="TreeGrafter"/>
</dbReference>
<evidence type="ECO:0000256" key="3">
    <source>
        <dbReference type="ARBA" id="ARBA00022741"/>
    </source>
</evidence>
<dbReference type="InterPro" id="IPR001763">
    <property type="entry name" value="Rhodanese-like_dom"/>
</dbReference>
<dbReference type="InterPro" id="IPR035985">
    <property type="entry name" value="Ubiquitin-activating_enz"/>
</dbReference>
<keyword evidence="4" id="KW-0067">ATP-binding</keyword>
<sequence>MEFTVEEKQQYSRHLLLEKVGLQGQLKLKRAKVVVIGAGGLSCPVLQYLTAAGVGTIGIVDDDLVEQTNLQRQILYTHEDLGKSKVTAAVHRLQKLNPFIQFNSHQTRLTKNNALELLEPYDIIVDGTDNFPTRYLLNDAAVLLHKPIVFGSIHTFTGQVSVFNFKMGPTYRCLYPTPPAPHEVPNCSEIGVLGILPGIIGSLQANEVLKIILGLGSILSGQLLTFDALSMKQSLFYFDRNTTSSVDSLAEDYEVFCGIHSTIKEISYQEYIKQASNFNVLDVRTQVERDAFYMESIHIPLDELPKRYTEIPEDKDLLVFCKSGARSKSAIHLLHKHDFKKELINLKGGLFNPK</sequence>
<dbReference type="RefSeq" id="WP_111540254.1">
    <property type="nucleotide sequence ID" value="NZ_QKYV01000002.1"/>
</dbReference>
<feature type="domain" description="Rhodanese" evidence="13">
    <location>
        <begin position="274"/>
        <end position="350"/>
    </location>
</feature>
<dbReference type="CDD" id="cd00158">
    <property type="entry name" value="RHOD"/>
    <property type="match status" value="1"/>
</dbReference>
<keyword evidence="15" id="KW-1185">Reference proteome</keyword>
<dbReference type="PANTHER" id="PTHR10953">
    <property type="entry name" value="UBIQUITIN-ACTIVATING ENZYME E1"/>
    <property type="match status" value="1"/>
</dbReference>
<evidence type="ECO:0000256" key="7">
    <source>
        <dbReference type="ARBA" id="ARBA00063809"/>
    </source>
</evidence>
<evidence type="ECO:0000256" key="2">
    <source>
        <dbReference type="ARBA" id="ARBA00022679"/>
    </source>
</evidence>
<dbReference type="Proteomes" id="UP000249542">
    <property type="component" value="Unassembled WGS sequence"/>
</dbReference>
<evidence type="ECO:0000259" key="13">
    <source>
        <dbReference type="PROSITE" id="PS50206"/>
    </source>
</evidence>
<evidence type="ECO:0000256" key="9">
    <source>
        <dbReference type="ARBA" id="ARBA00073635"/>
    </source>
</evidence>
<dbReference type="InterPro" id="IPR036873">
    <property type="entry name" value="Rhodanese-like_dom_sf"/>
</dbReference>
<dbReference type="EMBL" id="QKYV01000002">
    <property type="protein sequence ID" value="PZW42603.1"/>
    <property type="molecule type" value="Genomic_DNA"/>
</dbReference>
<gene>
    <name evidence="14" type="ORF">LX95_00919</name>
</gene>
<dbReference type="InterPro" id="IPR000594">
    <property type="entry name" value="ThiF_NAD_FAD-bd"/>
</dbReference>
<dbReference type="GO" id="GO:0005524">
    <property type="term" value="F:ATP binding"/>
    <property type="evidence" value="ECO:0007669"/>
    <property type="project" value="UniProtKB-KW"/>
</dbReference>
<dbReference type="Gene3D" id="3.40.50.720">
    <property type="entry name" value="NAD(P)-binding Rossmann-like Domain"/>
    <property type="match status" value="1"/>
</dbReference>
<reference evidence="14 15" key="1">
    <citation type="submission" date="2018-06" db="EMBL/GenBank/DDBJ databases">
        <title>Genomic Encyclopedia of Archaeal and Bacterial Type Strains, Phase II (KMG-II): from individual species to whole genera.</title>
        <authorList>
            <person name="Goeker M."/>
        </authorList>
    </citation>
    <scope>NUCLEOTIDE SEQUENCE [LARGE SCALE GENOMIC DNA]</scope>
    <source>
        <strain evidence="14 15">DSM 15361</strain>
    </source>
</reference>
<keyword evidence="3" id="KW-0547">Nucleotide-binding</keyword>
<name>A0A2W7IV86_9FLAO</name>
<keyword evidence="14" id="KW-0548">Nucleotidyltransferase</keyword>
<organism evidence="14 15">
    <name type="scientific">Mesonia algae</name>
    <dbReference type="NCBI Taxonomy" id="213248"/>
    <lineage>
        <taxon>Bacteria</taxon>
        <taxon>Pseudomonadati</taxon>
        <taxon>Bacteroidota</taxon>
        <taxon>Flavobacteriia</taxon>
        <taxon>Flavobacteriales</taxon>
        <taxon>Flavobacteriaceae</taxon>
        <taxon>Mesonia</taxon>
    </lineage>
</organism>
<evidence type="ECO:0000256" key="11">
    <source>
        <dbReference type="ARBA" id="ARBA00075328"/>
    </source>
</evidence>
<accession>A0A2W7IV86</accession>
<dbReference type="GO" id="GO:0061605">
    <property type="term" value="F:molybdopterin-synthase adenylyltransferase activity"/>
    <property type="evidence" value="ECO:0007669"/>
    <property type="project" value="UniProtKB-EC"/>
</dbReference>
<dbReference type="PANTHER" id="PTHR10953:SF102">
    <property type="entry name" value="ADENYLYLTRANSFERASE AND SULFURTRANSFERASE MOCS3"/>
    <property type="match status" value="1"/>
</dbReference>
<comment type="catalytic activity">
    <reaction evidence="5">
        <text>[molybdopterin-synthase sulfur-carrier protein]-C-terminal Gly-Gly + ATP + H(+) = [molybdopterin-synthase sulfur-carrier protein]-C-terminal Gly-Gly-AMP + diphosphate</text>
        <dbReference type="Rhea" id="RHEA:43616"/>
        <dbReference type="Rhea" id="RHEA-COMP:12159"/>
        <dbReference type="Rhea" id="RHEA-COMP:12202"/>
        <dbReference type="ChEBI" id="CHEBI:15378"/>
        <dbReference type="ChEBI" id="CHEBI:30616"/>
        <dbReference type="ChEBI" id="CHEBI:33019"/>
        <dbReference type="ChEBI" id="CHEBI:90618"/>
        <dbReference type="ChEBI" id="CHEBI:90778"/>
        <dbReference type="EC" id="2.7.7.80"/>
    </reaction>
</comment>
<evidence type="ECO:0000256" key="6">
    <source>
        <dbReference type="ARBA" id="ARBA00055169"/>
    </source>
</evidence>
<dbReference type="CDD" id="cd00757">
    <property type="entry name" value="ThiF_MoeB_HesA_family"/>
    <property type="match status" value="1"/>
</dbReference>
<dbReference type="GO" id="GO:0004792">
    <property type="term" value="F:thiosulfate-cyanide sulfurtransferase activity"/>
    <property type="evidence" value="ECO:0007669"/>
    <property type="project" value="TreeGrafter"/>
</dbReference>
<protein>
    <recommendedName>
        <fullName evidence="9">Molybdopterin-synthase adenylyltransferase</fullName>
        <ecNumber evidence="8">2.7.7.80</ecNumber>
    </recommendedName>
    <alternativeName>
        <fullName evidence="12">MoaD protein adenylase</fullName>
    </alternativeName>
    <alternativeName>
        <fullName evidence="10">Molybdopterin-converting factor subunit 1 adenylase</fullName>
    </alternativeName>
    <alternativeName>
        <fullName evidence="11">Sulfur carrier protein MoaD adenylyltransferase</fullName>
    </alternativeName>
</protein>
<evidence type="ECO:0000256" key="1">
    <source>
        <dbReference type="ARBA" id="ARBA00009919"/>
    </source>
</evidence>
<dbReference type="SUPFAM" id="SSF69572">
    <property type="entry name" value="Activating enzymes of the ubiquitin-like proteins"/>
    <property type="match status" value="1"/>
</dbReference>
<comment type="caution">
    <text evidence="14">The sequence shown here is derived from an EMBL/GenBank/DDBJ whole genome shotgun (WGS) entry which is preliminary data.</text>
</comment>
<keyword evidence="2 14" id="KW-0808">Transferase</keyword>
<dbReference type="Pfam" id="PF00581">
    <property type="entry name" value="Rhodanese"/>
    <property type="match status" value="1"/>
</dbReference>
<proteinExistence type="inferred from homology"/>
<evidence type="ECO:0000256" key="4">
    <source>
        <dbReference type="ARBA" id="ARBA00022840"/>
    </source>
</evidence>
<comment type="subunit">
    <text evidence="7">Homodimer. Forms a stable heterotetrameric complex of 2 MoeB and 2 MoaD during adenylation of MoaD.</text>
</comment>
<dbReference type="FunFam" id="3.40.50.720:FF:000033">
    <property type="entry name" value="Adenylyltransferase and sulfurtransferase MOCS3"/>
    <property type="match status" value="1"/>
</dbReference>
<dbReference type="GO" id="GO:0008641">
    <property type="term" value="F:ubiquitin-like modifier activating enzyme activity"/>
    <property type="evidence" value="ECO:0007669"/>
    <property type="project" value="InterPro"/>
</dbReference>
<evidence type="ECO:0000256" key="8">
    <source>
        <dbReference type="ARBA" id="ARBA00066884"/>
    </source>
</evidence>
<dbReference type="Gene3D" id="3.40.250.10">
    <property type="entry name" value="Rhodanese-like domain"/>
    <property type="match status" value="1"/>
</dbReference>
<dbReference type="GO" id="GO:0005829">
    <property type="term" value="C:cytosol"/>
    <property type="evidence" value="ECO:0007669"/>
    <property type="project" value="TreeGrafter"/>
</dbReference>
<dbReference type="InterPro" id="IPR045886">
    <property type="entry name" value="ThiF/MoeB/HesA"/>
</dbReference>
<dbReference type="PROSITE" id="PS50206">
    <property type="entry name" value="RHODANESE_3"/>
    <property type="match status" value="1"/>
</dbReference>
<evidence type="ECO:0000313" key="15">
    <source>
        <dbReference type="Proteomes" id="UP000249542"/>
    </source>
</evidence>
<comment type="function">
    <text evidence="6">Catalyzes the adenylation by ATP of the carboxyl group of the C-terminal glycine of sulfur carrier protein MoaD.</text>
</comment>
<comment type="similarity">
    <text evidence="1">Belongs to the HesA/MoeB/ThiF family.</text>
</comment>
<evidence type="ECO:0000256" key="5">
    <source>
        <dbReference type="ARBA" id="ARBA00052218"/>
    </source>
</evidence>
<dbReference type="Pfam" id="PF00899">
    <property type="entry name" value="ThiF"/>
    <property type="match status" value="1"/>
</dbReference>
<dbReference type="AlphaFoldDB" id="A0A2W7IV86"/>